<sequence>MKDITSILEDTSCKLILTFRIQVFQDKAFKHSSLQLFQTCICNLKDKKLALTNLEKDKFVTKYFRSPLKDKIKCLYKYDFFPLLCKLYIRNTVDSNFCLETFLKGPFDFYKKELDDLFVDCKEGKYKFSALLVLVVFNNRLRTTVLLGKDDKVKTVLEAVLEECGINERLTSKSLISELDTLIGTFLSNEDGLYHTIHDKLFDFLAYYFGTNNEVTQTDFTELLIRHAEEKLIEERFVVKEPGQSDDKKSKEYLITIQDDNLQLYIERVFDDMTKADNKKIFLLSNRNERSKTFQKTLCSFIKNLKKEKVLNIIQTASSVCVREMFIMDGNDIGLYSPFLYGIILDHDHLQKYIERMFFDMTTSDDVEFHMHQCRCCSNEAFRTALLTYISKLSSTEITNLIQIASTSFVQLMFVMKKDEIHFDSLSVFERYGIEINRELKHLYSQRVFKEMIQSTDVPNYISSWRCCRNKDFNTAMQSFMVKLSFDIVIEHIKNASNSFVQNMFVFEENDIKLKCRHVYTNYGIVLSADVVQLYINRVFNDITMSDDVNEHLNGNRNKGNRVFQCKLLHYMTHLDGQKIQHLIEHASQNFIYKLCVMSMDEIHKISNSEWERYGVIIPDECIQLYVCRWFDDMTKCQSVHRYFEGNRNRQTKKFKTALLTYMAEISEERIEKLIQTGSGDFLHNLFVTTKKDIKNDSNIDIEQYGIVLPDKYLNMYTKRILDLDYFKENIACKRTINAVLTCISQYDISRITEIIHASNENVFHQMITVDIENEFSYPDYLCPDPIVKNMFEIEGRLIIFPVILINLYMDRMISDWSNGESHAVFKNKNLKNQSFVDRFLDYLNLLEPSKISELLHIKGNRRDYTPLDISCEQGEVNLAKWCLEKHLHENPEQEHNRLFALFLLVVFNNELEETFLNDELIKITDSKFSFRNMHHIREDISVRVVKEELNTSLQIIGVGKIDGIYSVRHSKVFQFLVFYFASIRHMSKVLVEYADEKLLTNGF</sequence>
<dbReference type="Proteomes" id="UP000507470">
    <property type="component" value="Unassembled WGS sequence"/>
</dbReference>
<accession>A0A6J8CV27</accession>
<reference evidence="1 2" key="1">
    <citation type="submission" date="2020-06" db="EMBL/GenBank/DDBJ databases">
        <authorList>
            <person name="Li R."/>
            <person name="Bekaert M."/>
        </authorList>
    </citation>
    <scope>NUCLEOTIDE SEQUENCE [LARGE SCALE GENOMIC DNA]</scope>
    <source>
        <strain evidence="2">wild</strain>
    </source>
</reference>
<proteinExistence type="predicted"/>
<dbReference type="AlphaFoldDB" id="A0A6J8CV27"/>
<dbReference type="EMBL" id="CACVKT020005989">
    <property type="protein sequence ID" value="CAC5399267.1"/>
    <property type="molecule type" value="Genomic_DNA"/>
</dbReference>
<evidence type="ECO:0000313" key="2">
    <source>
        <dbReference type="Proteomes" id="UP000507470"/>
    </source>
</evidence>
<dbReference type="OrthoDB" id="6210170at2759"/>
<protein>
    <submittedName>
        <fullName evidence="1">Uncharacterized protein</fullName>
    </submittedName>
</protein>
<name>A0A6J8CV27_MYTCO</name>
<organism evidence="1 2">
    <name type="scientific">Mytilus coruscus</name>
    <name type="common">Sea mussel</name>
    <dbReference type="NCBI Taxonomy" id="42192"/>
    <lineage>
        <taxon>Eukaryota</taxon>
        <taxon>Metazoa</taxon>
        <taxon>Spiralia</taxon>
        <taxon>Lophotrochozoa</taxon>
        <taxon>Mollusca</taxon>
        <taxon>Bivalvia</taxon>
        <taxon>Autobranchia</taxon>
        <taxon>Pteriomorphia</taxon>
        <taxon>Mytilida</taxon>
        <taxon>Mytiloidea</taxon>
        <taxon>Mytilidae</taxon>
        <taxon>Mytilinae</taxon>
        <taxon>Mytilus</taxon>
    </lineage>
</organism>
<keyword evidence="2" id="KW-1185">Reference proteome</keyword>
<gene>
    <name evidence="1" type="ORF">MCOR_33542</name>
</gene>
<evidence type="ECO:0000313" key="1">
    <source>
        <dbReference type="EMBL" id="CAC5399267.1"/>
    </source>
</evidence>